<dbReference type="Pfam" id="PF00480">
    <property type="entry name" value="ROK"/>
    <property type="match status" value="2"/>
</dbReference>
<sequence length="515" mass="54039">MTRHSLPGRWLPTGSDWPDPPCFSSRHATARCGDLRHPQHRWRVNRPCCGQRPMPASPWHVPNSAIRRREGLDRSHDVAYALRLSQCPLPNWPMETPMEGGAESVELSGPSAERLANTQRVIAALGPHGQLSLADLRSSTGLSRPTLTAILGELSDDGWIVQGDARSGASSAPGRPARPYSVNPDAGFVAGVDIGLHKVLVVIVDCTGTVRHQLRHDLDPAAPGDERIARVQAAITQAAAALSLRVSELLGLCLGVPGIVDESGRITRSSVIPDWTGFHVGRAVSKWSGCTVDVVNDANLAAAGERWAGAARLRDDVIYVLAGRRVSAGLIIGGQVHRGRNGASGEIGSAPAMFVDPPAILLGESASQDDPRIPEVFARAAEGDQDAQERVTQLCHRLGFTVENLAKILDPDVVVLGGGLSLAGAPLLEGVRAAVTFNDDVAPPIVLGELAETAVALGGAHAAFLTAARADARLRPLASAPAVLLAQPAGAHSGAPEPTPGELRVNDRSETGRTG</sequence>
<comment type="similarity">
    <text evidence="1">Belongs to the ROK (NagC/XylR) family.</text>
</comment>
<evidence type="ECO:0000256" key="1">
    <source>
        <dbReference type="ARBA" id="ARBA00006479"/>
    </source>
</evidence>
<dbReference type="PANTHER" id="PTHR18964:SF149">
    <property type="entry name" value="BIFUNCTIONAL UDP-N-ACETYLGLUCOSAMINE 2-EPIMERASE_N-ACETYLMANNOSAMINE KINASE"/>
    <property type="match status" value="1"/>
</dbReference>
<feature type="compositionally biased region" description="Basic and acidic residues" evidence="2">
    <location>
        <begin position="504"/>
        <end position="515"/>
    </location>
</feature>
<evidence type="ECO:0000256" key="2">
    <source>
        <dbReference type="SAM" id="MobiDB-lite"/>
    </source>
</evidence>
<evidence type="ECO:0000313" key="3">
    <source>
        <dbReference type="EMBL" id="NDL56614.1"/>
    </source>
</evidence>
<organism evidence="3 4">
    <name type="scientific">Phytoactinopolyspora mesophila</name>
    <dbReference type="NCBI Taxonomy" id="2650750"/>
    <lineage>
        <taxon>Bacteria</taxon>
        <taxon>Bacillati</taxon>
        <taxon>Actinomycetota</taxon>
        <taxon>Actinomycetes</taxon>
        <taxon>Jiangellales</taxon>
        <taxon>Jiangellaceae</taxon>
        <taxon>Phytoactinopolyspora</taxon>
    </lineage>
</organism>
<dbReference type="AlphaFoldDB" id="A0A7K3M015"/>
<gene>
    <name evidence="3" type="ORF">F7O44_05965</name>
</gene>
<dbReference type="Proteomes" id="UP000460435">
    <property type="component" value="Unassembled WGS sequence"/>
</dbReference>
<dbReference type="EMBL" id="WLZY01000001">
    <property type="protein sequence ID" value="NDL56614.1"/>
    <property type="molecule type" value="Genomic_DNA"/>
</dbReference>
<proteinExistence type="inferred from homology"/>
<dbReference type="PANTHER" id="PTHR18964">
    <property type="entry name" value="ROK (REPRESSOR, ORF, KINASE) FAMILY"/>
    <property type="match status" value="1"/>
</dbReference>
<keyword evidence="4" id="KW-1185">Reference proteome</keyword>
<dbReference type="InterPro" id="IPR000600">
    <property type="entry name" value="ROK"/>
</dbReference>
<dbReference type="InterPro" id="IPR036388">
    <property type="entry name" value="WH-like_DNA-bd_sf"/>
</dbReference>
<name>A0A7K3M015_9ACTN</name>
<dbReference type="SUPFAM" id="SSF46785">
    <property type="entry name" value="Winged helix' DNA-binding domain"/>
    <property type="match status" value="1"/>
</dbReference>
<evidence type="ECO:0000313" key="4">
    <source>
        <dbReference type="Proteomes" id="UP000460435"/>
    </source>
</evidence>
<feature type="region of interest" description="Disordered" evidence="2">
    <location>
        <begin position="488"/>
        <end position="515"/>
    </location>
</feature>
<dbReference type="Gene3D" id="3.30.420.40">
    <property type="match status" value="4"/>
</dbReference>
<dbReference type="InterPro" id="IPR036390">
    <property type="entry name" value="WH_DNA-bd_sf"/>
</dbReference>
<protein>
    <submittedName>
        <fullName evidence="3">ROK family protein</fullName>
    </submittedName>
</protein>
<dbReference type="CDD" id="cd23763">
    <property type="entry name" value="ASKHA_ATPase_ROK"/>
    <property type="match status" value="1"/>
</dbReference>
<reference evidence="3 4" key="1">
    <citation type="submission" date="2019-11" db="EMBL/GenBank/DDBJ databases">
        <authorList>
            <person name="Li X.-J."/>
            <person name="Feng X.-M."/>
        </authorList>
    </citation>
    <scope>NUCLEOTIDE SEQUENCE [LARGE SCALE GENOMIC DNA]</scope>
    <source>
        <strain evidence="3 4">XMNu-373</strain>
    </source>
</reference>
<comment type="caution">
    <text evidence="3">The sequence shown here is derived from an EMBL/GenBank/DDBJ whole genome shotgun (WGS) entry which is preliminary data.</text>
</comment>
<accession>A0A7K3M015</accession>
<dbReference type="SUPFAM" id="SSF53067">
    <property type="entry name" value="Actin-like ATPase domain"/>
    <property type="match status" value="1"/>
</dbReference>
<dbReference type="Gene3D" id="1.10.10.10">
    <property type="entry name" value="Winged helix-like DNA-binding domain superfamily/Winged helix DNA-binding domain"/>
    <property type="match status" value="1"/>
</dbReference>
<dbReference type="InterPro" id="IPR043129">
    <property type="entry name" value="ATPase_NBD"/>
</dbReference>